<name>A0A4U1L230_9SPHN</name>
<dbReference type="Proteomes" id="UP000309138">
    <property type="component" value="Unassembled WGS sequence"/>
</dbReference>
<protein>
    <submittedName>
        <fullName evidence="1">Gene transfer agent family protein</fullName>
    </submittedName>
</protein>
<accession>A0A4U1L230</accession>
<dbReference type="OrthoDB" id="7509188at2"/>
<sequence>MDETAITLDFGRGTYRFWLPMPRIIEIERNCGDTSIVTIYESLSDGIGLDRETDEPRFLGTGPARISHISEVIRCAAIGGGQAEIAGEVVKVGPLDAQQLVADYVTGRPYTEHAPVAWAILHAAIMGVKLGSKKKAEAESERRSEKAA</sequence>
<evidence type="ECO:0000313" key="1">
    <source>
        <dbReference type="EMBL" id="TKD50223.1"/>
    </source>
</evidence>
<proteinExistence type="predicted"/>
<keyword evidence="2" id="KW-1185">Reference proteome</keyword>
<dbReference type="RefSeq" id="WP_136942166.1">
    <property type="nucleotide sequence ID" value="NZ_SWKR01000002.1"/>
</dbReference>
<comment type="caution">
    <text evidence="1">The sequence shown here is derived from an EMBL/GenBank/DDBJ whole genome shotgun (WGS) entry which is preliminary data.</text>
</comment>
<organism evidence="1 2">
    <name type="scientific">Sphingomonas baiyangensis</name>
    <dbReference type="NCBI Taxonomy" id="2572576"/>
    <lineage>
        <taxon>Bacteria</taxon>
        <taxon>Pseudomonadati</taxon>
        <taxon>Pseudomonadota</taxon>
        <taxon>Alphaproteobacteria</taxon>
        <taxon>Sphingomonadales</taxon>
        <taxon>Sphingomonadaceae</taxon>
        <taxon>Sphingomonas</taxon>
    </lineage>
</organism>
<dbReference type="EMBL" id="SWKR01000002">
    <property type="protein sequence ID" value="TKD50223.1"/>
    <property type="molecule type" value="Genomic_DNA"/>
</dbReference>
<dbReference type="AlphaFoldDB" id="A0A4U1L230"/>
<gene>
    <name evidence="1" type="ORF">FBR43_05230</name>
</gene>
<reference evidence="1 2" key="1">
    <citation type="submission" date="2019-04" db="EMBL/GenBank/DDBJ databases">
        <authorList>
            <person name="Yang Y."/>
            <person name="Wei D."/>
        </authorList>
    </citation>
    <scope>NUCLEOTIDE SEQUENCE [LARGE SCALE GENOMIC DNA]</scope>
    <source>
        <strain evidence="1 2">L-1-4w-11</strain>
    </source>
</reference>
<evidence type="ECO:0000313" key="2">
    <source>
        <dbReference type="Proteomes" id="UP000309138"/>
    </source>
</evidence>